<evidence type="ECO:0000313" key="4">
    <source>
        <dbReference type="Proteomes" id="UP000077428"/>
    </source>
</evidence>
<feature type="region of interest" description="Disordered" evidence="1">
    <location>
        <begin position="32"/>
        <end position="83"/>
    </location>
</feature>
<feature type="compositionally biased region" description="Polar residues" evidence="1">
    <location>
        <begin position="32"/>
        <end position="41"/>
    </location>
</feature>
<dbReference type="AlphaFoldDB" id="A0A166CFY5"/>
<evidence type="ECO:0000256" key="2">
    <source>
        <dbReference type="SAM" id="Phobius"/>
    </source>
</evidence>
<keyword evidence="2" id="KW-0472">Membrane</keyword>
<gene>
    <name evidence="3" type="ORF">MBORA_01760</name>
</gene>
<dbReference type="EMBL" id="LWMU01000041">
    <property type="protein sequence ID" value="KZX13937.1"/>
    <property type="molecule type" value="Genomic_DNA"/>
</dbReference>
<dbReference type="PATRIC" id="fig|66851.6.peg.224"/>
<keyword evidence="2" id="KW-1133">Transmembrane helix</keyword>
<name>A0A166CFY5_METOA</name>
<organism evidence="3 4">
    <name type="scientific">Methanobrevibacter oralis</name>
    <dbReference type="NCBI Taxonomy" id="66851"/>
    <lineage>
        <taxon>Archaea</taxon>
        <taxon>Methanobacteriati</taxon>
        <taxon>Methanobacteriota</taxon>
        <taxon>Methanomada group</taxon>
        <taxon>Methanobacteria</taxon>
        <taxon>Methanobacteriales</taxon>
        <taxon>Methanobacteriaceae</taxon>
        <taxon>Methanobrevibacter</taxon>
    </lineage>
</organism>
<dbReference type="Proteomes" id="UP000077428">
    <property type="component" value="Unassembled WGS sequence"/>
</dbReference>
<keyword evidence="2" id="KW-0812">Transmembrane</keyword>
<dbReference type="STRING" id="66851.MBORA_01760"/>
<proteinExistence type="predicted"/>
<sequence>MKNRKIITTLLILMLAIISISVVSAAEINSPITDSQNNIGQVNEDILSDPNNNTNSDDNTTDDENPAEDDNTTDDENYTDDEYDIDENINNTYDDLLNKITSAKGSATGREITDTISENDNNLPPTGNPLILLLALVIIVVPTLIKREK</sequence>
<reference evidence="4" key="1">
    <citation type="journal article" date="2016" name="Genome Announc.">
        <title>Draft Genome Sequences of Methanobrevibacter curvatus DSM11111, Methanobrevibacter cuticularis DSM11139, Methanobrevibacter filiformis DSM11501, and Methanobrevibacter oralis DSM7256.</title>
        <authorList>
            <person name="Poehlein A."/>
            <person name="Seedorf H."/>
        </authorList>
    </citation>
    <scope>NUCLEOTIDE SEQUENCE [LARGE SCALE GENOMIC DNA]</scope>
    <source>
        <strain evidence="4">DSM 7256 / JCM 30027 / ZR</strain>
    </source>
</reference>
<comment type="caution">
    <text evidence="3">The sequence shown here is derived from an EMBL/GenBank/DDBJ whole genome shotgun (WGS) entry which is preliminary data.</text>
</comment>
<feature type="compositionally biased region" description="Acidic residues" evidence="1">
    <location>
        <begin position="59"/>
        <end position="83"/>
    </location>
</feature>
<protein>
    <submittedName>
        <fullName evidence="3">Uncharacterized protein</fullName>
    </submittedName>
</protein>
<evidence type="ECO:0000313" key="3">
    <source>
        <dbReference type="EMBL" id="KZX13937.1"/>
    </source>
</evidence>
<feature type="transmembrane region" description="Helical" evidence="2">
    <location>
        <begin position="127"/>
        <end position="145"/>
    </location>
</feature>
<keyword evidence="4" id="KW-1185">Reference proteome</keyword>
<feature type="compositionally biased region" description="Low complexity" evidence="1">
    <location>
        <begin position="48"/>
        <end position="58"/>
    </location>
</feature>
<accession>A0A166CFY5</accession>
<dbReference type="RefSeq" id="WP_042692663.1">
    <property type="nucleotide sequence ID" value="NZ_CABMAB010000011.1"/>
</dbReference>
<evidence type="ECO:0000256" key="1">
    <source>
        <dbReference type="SAM" id="MobiDB-lite"/>
    </source>
</evidence>